<name>A0A0A9F677_ARUDO</name>
<sequence>MQVCFIESTRFLVNAAFGSLSSIFDSSNEENS</sequence>
<protein>
    <submittedName>
        <fullName evidence="1">Uncharacterized protein</fullName>
    </submittedName>
</protein>
<proteinExistence type="predicted"/>
<accession>A0A0A9F677</accession>
<evidence type="ECO:0000313" key="1">
    <source>
        <dbReference type="EMBL" id="JAE07867.1"/>
    </source>
</evidence>
<dbReference type="EMBL" id="GBRH01190029">
    <property type="protein sequence ID" value="JAE07867.1"/>
    <property type="molecule type" value="Transcribed_RNA"/>
</dbReference>
<reference evidence="1" key="2">
    <citation type="journal article" date="2015" name="Data Brief">
        <title>Shoot transcriptome of the giant reed, Arundo donax.</title>
        <authorList>
            <person name="Barrero R.A."/>
            <person name="Guerrero F.D."/>
            <person name="Moolhuijzen P."/>
            <person name="Goolsby J.A."/>
            <person name="Tidwell J."/>
            <person name="Bellgard S.E."/>
            <person name="Bellgard M.I."/>
        </authorList>
    </citation>
    <scope>NUCLEOTIDE SEQUENCE</scope>
    <source>
        <tissue evidence="1">Shoot tissue taken approximately 20 cm above the soil surface</tissue>
    </source>
</reference>
<reference evidence="1" key="1">
    <citation type="submission" date="2014-09" db="EMBL/GenBank/DDBJ databases">
        <authorList>
            <person name="Magalhaes I.L.F."/>
            <person name="Oliveira U."/>
            <person name="Santos F.R."/>
            <person name="Vidigal T.H.D.A."/>
            <person name="Brescovit A.D."/>
            <person name="Santos A.J."/>
        </authorList>
    </citation>
    <scope>NUCLEOTIDE SEQUENCE</scope>
    <source>
        <tissue evidence="1">Shoot tissue taken approximately 20 cm above the soil surface</tissue>
    </source>
</reference>
<organism evidence="1">
    <name type="scientific">Arundo donax</name>
    <name type="common">Giant reed</name>
    <name type="synonym">Donax arundinaceus</name>
    <dbReference type="NCBI Taxonomy" id="35708"/>
    <lineage>
        <taxon>Eukaryota</taxon>
        <taxon>Viridiplantae</taxon>
        <taxon>Streptophyta</taxon>
        <taxon>Embryophyta</taxon>
        <taxon>Tracheophyta</taxon>
        <taxon>Spermatophyta</taxon>
        <taxon>Magnoliopsida</taxon>
        <taxon>Liliopsida</taxon>
        <taxon>Poales</taxon>
        <taxon>Poaceae</taxon>
        <taxon>PACMAD clade</taxon>
        <taxon>Arundinoideae</taxon>
        <taxon>Arundineae</taxon>
        <taxon>Arundo</taxon>
    </lineage>
</organism>
<dbReference type="AlphaFoldDB" id="A0A0A9F677"/>